<feature type="signal peptide" evidence="1">
    <location>
        <begin position="1"/>
        <end position="17"/>
    </location>
</feature>
<dbReference type="Gene3D" id="3.30.530.80">
    <property type="match status" value="1"/>
</dbReference>
<sequence>MQKLLFLLLLLPFSLLAQPATTLPTDAATGRFVVTDLVTVPGLSQQDLHDKAQQYLTKSFKAPSSVIQEDNADKIVFKGFRKLNVKTDDINTNYPLHYILTITFEEGAYRFIATDFSPDAINYYTPQSLKHPDQLKFKNKKEKQAYLTVYNTYINGMQNVGKDLQTAIKRSLVAKAPVKRR</sequence>
<accession>A0A5M6DNE7</accession>
<dbReference type="EMBL" id="VWSF01000004">
    <property type="protein sequence ID" value="KAA5547772.1"/>
    <property type="molecule type" value="Genomic_DNA"/>
</dbReference>
<dbReference type="Pfam" id="PF14730">
    <property type="entry name" value="DUF4468"/>
    <property type="match status" value="1"/>
</dbReference>
<evidence type="ECO:0000313" key="3">
    <source>
        <dbReference type="EMBL" id="KAA5547772.1"/>
    </source>
</evidence>
<gene>
    <name evidence="3" type="ORF">F0145_07440</name>
</gene>
<feature type="domain" description="DUF4468" evidence="2">
    <location>
        <begin position="37"/>
        <end position="117"/>
    </location>
</feature>
<comment type="caution">
    <text evidence="3">The sequence shown here is derived from an EMBL/GenBank/DDBJ whole genome shotgun (WGS) entry which is preliminary data.</text>
</comment>
<dbReference type="RefSeq" id="WP_150087690.1">
    <property type="nucleotide sequence ID" value="NZ_VWSF01000004.1"/>
</dbReference>
<keyword evidence="4" id="KW-1185">Reference proteome</keyword>
<reference evidence="3 4" key="1">
    <citation type="submission" date="2019-09" db="EMBL/GenBank/DDBJ databases">
        <title>Genome sequence and assembly of Adhaeribacter sp.</title>
        <authorList>
            <person name="Chhetri G."/>
        </authorList>
    </citation>
    <scope>NUCLEOTIDE SEQUENCE [LARGE SCALE GENOMIC DNA]</scope>
    <source>
        <strain evidence="3 4">DK36</strain>
    </source>
</reference>
<name>A0A5M6DNE7_9BACT</name>
<keyword evidence="1" id="KW-0732">Signal</keyword>
<proteinExistence type="predicted"/>
<dbReference type="AlphaFoldDB" id="A0A5M6DNE7"/>
<protein>
    <submittedName>
        <fullName evidence="3">DUF4468 domain-containing protein</fullName>
    </submittedName>
</protein>
<evidence type="ECO:0000259" key="2">
    <source>
        <dbReference type="Pfam" id="PF14730"/>
    </source>
</evidence>
<evidence type="ECO:0000313" key="4">
    <source>
        <dbReference type="Proteomes" id="UP000323426"/>
    </source>
</evidence>
<evidence type="ECO:0000256" key="1">
    <source>
        <dbReference type="SAM" id="SignalP"/>
    </source>
</evidence>
<feature type="chain" id="PRO_5024452906" evidence="1">
    <location>
        <begin position="18"/>
        <end position="181"/>
    </location>
</feature>
<dbReference type="InterPro" id="IPR027823">
    <property type="entry name" value="DUF4468"/>
</dbReference>
<organism evidence="3 4">
    <name type="scientific">Adhaeribacter rhizoryzae</name>
    <dbReference type="NCBI Taxonomy" id="2607907"/>
    <lineage>
        <taxon>Bacteria</taxon>
        <taxon>Pseudomonadati</taxon>
        <taxon>Bacteroidota</taxon>
        <taxon>Cytophagia</taxon>
        <taxon>Cytophagales</taxon>
        <taxon>Hymenobacteraceae</taxon>
        <taxon>Adhaeribacter</taxon>
    </lineage>
</organism>
<dbReference type="Proteomes" id="UP000323426">
    <property type="component" value="Unassembled WGS sequence"/>
</dbReference>